<evidence type="ECO:0008006" key="3">
    <source>
        <dbReference type="Google" id="ProtNLM"/>
    </source>
</evidence>
<evidence type="ECO:0000313" key="2">
    <source>
        <dbReference type="EMBL" id="BFP68457.1"/>
    </source>
</evidence>
<gene>
    <name evidence="2" type="ORF">Pbs1_18000</name>
</gene>
<dbReference type="AlphaFoldDB" id="A0AB33L3D2"/>
<sequence>MKNFFKISYVTLVCLTLVMTGCSDDDNTDNIGTPIPSTILKGKVYGKDFTAKGGKSFASGKDGEVSINITNEEVGCDSDIFDYKLEVSLLVEGKVGTYNDVNVVFKDGEGNLVNVLGSNVEVVSISDSKINLKIEAKSIDKQNKVSGSFEVEYCK</sequence>
<dbReference type="EMBL" id="AP035888">
    <property type="protein sequence ID" value="BFP68457.1"/>
    <property type="molecule type" value="Genomic_DNA"/>
</dbReference>
<reference evidence="2" key="1">
    <citation type="submission" date="2024-08" db="EMBL/GenBank/DDBJ databases">
        <title>Whole genome sequence of Tenacibaculum sp. strain pbs-1 associated with black-spot shell disease in Akoya pearl oysters.</title>
        <authorList>
            <person name="Sakatoku A."/>
            <person name="Suzuki T."/>
            <person name="Hatano K."/>
            <person name="Seki M."/>
            <person name="Tanaka D."/>
            <person name="Nakamura S."/>
            <person name="Suzuki N."/>
            <person name="Isshiki T."/>
        </authorList>
    </citation>
    <scope>NUCLEOTIDE SEQUENCE</scope>
    <source>
        <strain evidence="2">Pbs-1</strain>
    </source>
</reference>
<proteinExistence type="predicted"/>
<feature type="chain" id="PRO_5044268684" description="Lipocalin-like domain-containing protein" evidence="1">
    <location>
        <begin position="25"/>
        <end position="155"/>
    </location>
</feature>
<name>A0AB33L3D2_9FLAO</name>
<evidence type="ECO:0000256" key="1">
    <source>
        <dbReference type="SAM" id="SignalP"/>
    </source>
</evidence>
<accession>A0AB33L3D2</accession>
<organism evidence="2">
    <name type="scientific">Tenacibaculum sp. Pbs-1</name>
    <dbReference type="NCBI Taxonomy" id="3238748"/>
    <lineage>
        <taxon>Bacteria</taxon>
        <taxon>Pseudomonadati</taxon>
        <taxon>Bacteroidota</taxon>
        <taxon>Flavobacteriia</taxon>
        <taxon>Flavobacteriales</taxon>
        <taxon>Flavobacteriaceae</taxon>
        <taxon>Tenacibaculum</taxon>
    </lineage>
</organism>
<feature type="signal peptide" evidence="1">
    <location>
        <begin position="1"/>
        <end position="24"/>
    </location>
</feature>
<protein>
    <recommendedName>
        <fullName evidence="3">Lipocalin-like domain-containing protein</fullName>
    </recommendedName>
</protein>
<keyword evidence="1" id="KW-0732">Signal</keyword>
<dbReference type="PROSITE" id="PS51257">
    <property type="entry name" value="PROKAR_LIPOPROTEIN"/>
    <property type="match status" value="1"/>
</dbReference>